<dbReference type="EMBL" id="ML994273">
    <property type="protein sequence ID" value="KAF2197142.1"/>
    <property type="molecule type" value="Genomic_DNA"/>
</dbReference>
<keyword evidence="1" id="KW-1133">Transmembrane helix</keyword>
<feature type="domain" description="Phosphoribosyltransferase" evidence="2">
    <location>
        <begin position="8"/>
        <end position="107"/>
    </location>
</feature>
<feature type="non-terminal residue" evidence="3">
    <location>
        <position position="1"/>
    </location>
</feature>
<gene>
    <name evidence="3" type="ORF">GQ43DRAFT_381678</name>
</gene>
<protein>
    <recommendedName>
        <fullName evidence="2">Phosphoribosyltransferase domain-containing protein</fullName>
    </recommendedName>
</protein>
<dbReference type="InterPro" id="IPR000836">
    <property type="entry name" value="PRTase_dom"/>
</dbReference>
<dbReference type="Pfam" id="PF14681">
    <property type="entry name" value="UPRTase"/>
    <property type="match status" value="1"/>
</dbReference>
<dbReference type="Gene3D" id="3.40.50.2020">
    <property type="match status" value="1"/>
</dbReference>
<keyword evidence="4" id="KW-1185">Reference proteome</keyword>
<name>A0A9P4JI78_9PLEO</name>
<proteinExistence type="predicted"/>
<evidence type="ECO:0000256" key="1">
    <source>
        <dbReference type="SAM" id="Phobius"/>
    </source>
</evidence>
<dbReference type="AlphaFoldDB" id="A0A9P4JI78"/>
<feature type="transmembrane region" description="Helical" evidence="1">
    <location>
        <begin position="48"/>
        <end position="67"/>
    </location>
</feature>
<sequence length="108" mass="12080">LHCRAPTDTLPTHLDKPGTVMLVDSVINDAKTMEQFVRRIRAHKRQPFWKICIMIVAGVVQNGFIAGGRKVGQMFRDDEKLSLGDLRTSENKYAGRGVTGPGDRLFNI</sequence>
<dbReference type="InterPro" id="IPR029057">
    <property type="entry name" value="PRTase-like"/>
</dbReference>
<comment type="caution">
    <text evidence="3">The sequence shown here is derived from an EMBL/GenBank/DDBJ whole genome shotgun (WGS) entry which is preliminary data.</text>
</comment>
<dbReference type="OrthoDB" id="5416609at2759"/>
<evidence type="ECO:0000313" key="3">
    <source>
        <dbReference type="EMBL" id="KAF2197142.1"/>
    </source>
</evidence>
<accession>A0A9P4JI78</accession>
<dbReference type="Proteomes" id="UP000799536">
    <property type="component" value="Unassembled WGS sequence"/>
</dbReference>
<evidence type="ECO:0000313" key="4">
    <source>
        <dbReference type="Proteomes" id="UP000799536"/>
    </source>
</evidence>
<keyword evidence="1" id="KW-0472">Membrane</keyword>
<keyword evidence="1" id="KW-0812">Transmembrane</keyword>
<reference evidence="3" key="1">
    <citation type="journal article" date="2020" name="Stud. Mycol.">
        <title>101 Dothideomycetes genomes: a test case for predicting lifestyles and emergence of pathogens.</title>
        <authorList>
            <person name="Haridas S."/>
            <person name="Albert R."/>
            <person name="Binder M."/>
            <person name="Bloem J."/>
            <person name="Labutti K."/>
            <person name="Salamov A."/>
            <person name="Andreopoulos B."/>
            <person name="Baker S."/>
            <person name="Barry K."/>
            <person name="Bills G."/>
            <person name="Bluhm B."/>
            <person name="Cannon C."/>
            <person name="Castanera R."/>
            <person name="Culley D."/>
            <person name="Daum C."/>
            <person name="Ezra D."/>
            <person name="Gonzalez J."/>
            <person name="Henrissat B."/>
            <person name="Kuo A."/>
            <person name="Liang C."/>
            <person name="Lipzen A."/>
            <person name="Lutzoni F."/>
            <person name="Magnuson J."/>
            <person name="Mondo S."/>
            <person name="Nolan M."/>
            <person name="Ohm R."/>
            <person name="Pangilinan J."/>
            <person name="Park H.-J."/>
            <person name="Ramirez L."/>
            <person name="Alfaro M."/>
            <person name="Sun H."/>
            <person name="Tritt A."/>
            <person name="Yoshinaga Y."/>
            <person name="Zwiers L.-H."/>
            <person name="Turgeon B."/>
            <person name="Goodwin S."/>
            <person name="Spatafora J."/>
            <person name="Crous P."/>
            <person name="Grigoriev I."/>
        </authorList>
    </citation>
    <scope>NUCLEOTIDE SEQUENCE</scope>
    <source>
        <strain evidence="3">ATCC 74209</strain>
    </source>
</reference>
<organism evidence="3 4">
    <name type="scientific">Delitschia confertaspora ATCC 74209</name>
    <dbReference type="NCBI Taxonomy" id="1513339"/>
    <lineage>
        <taxon>Eukaryota</taxon>
        <taxon>Fungi</taxon>
        <taxon>Dikarya</taxon>
        <taxon>Ascomycota</taxon>
        <taxon>Pezizomycotina</taxon>
        <taxon>Dothideomycetes</taxon>
        <taxon>Pleosporomycetidae</taxon>
        <taxon>Pleosporales</taxon>
        <taxon>Delitschiaceae</taxon>
        <taxon>Delitschia</taxon>
    </lineage>
</organism>
<evidence type="ECO:0000259" key="2">
    <source>
        <dbReference type="Pfam" id="PF14681"/>
    </source>
</evidence>